<evidence type="ECO:0000256" key="1">
    <source>
        <dbReference type="ARBA" id="ARBA00022737"/>
    </source>
</evidence>
<evidence type="ECO:0000256" key="2">
    <source>
        <dbReference type="ARBA" id="ARBA00022803"/>
    </source>
</evidence>
<sequence length="301" mass="34325">MRSQVKPGCPGLENTNEPLKCVFSTVTTFKVGTGTTAKKQQSKNLWFAKQCDEDSYAIRKINPQFVPVGDETYVDRETLLSEYTPEVEIHNQQVQPAMAALNKTLAKGDKHREDNKPLSAEMEYTRALDVDETNVRAIFGLGLVYLERNDREKGLAVFDQLVAMEAAFDEDHKHLFNEFGIALRKNQLYEESIRYYTRASELTEDDENLFYNLARVFYEKNDWEHCFLFVEKALKLDPDHTAAISLGQVMSIMADDPKKREKHGKPEVPTEIAEQVKTLLKKSNSSAMMEFPTEGLGGKRV</sequence>
<dbReference type="EMBL" id="LT907975">
    <property type="protein sequence ID" value="SOB59524.1"/>
    <property type="molecule type" value="Genomic_DNA"/>
</dbReference>
<dbReference type="PANTHER" id="PTHR44858:SF1">
    <property type="entry name" value="UDP-N-ACETYLGLUCOSAMINE--PEPTIDE N-ACETYLGLUCOSAMINYLTRANSFERASE SPINDLY-RELATED"/>
    <property type="match status" value="1"/>
</dbReference>
<dbReference type="SMART" id="SM00028">
    <property type="entry name" value="TPR"/>
    <property type="match status" value="3"/>
</dbReference>
<dbReference type="GO" id="GO:0009279">
    <property type="term" value="C:cell outer membrane"/>
    <property type="evidence" value="ECO:0007669"/>
    <property type="project" value="TreeGrafter"/>
</dbReference>
<accession>A0A2C8FAR1</accession>
<gene>
    <name evidence="4" type="ORF">DPRO_2615</name>
</gene>
<dbReference type="Gene3D" id="1.25.40.10">
    <property type="entry name" value="Tetratricopeptide repeat domain"/>
    <property type="match status" value="1"/>
</dbReference>
<protein>
    <submittedName>
        <fullName evidence="4">TPR repeat-containing protein</fullName>
    </submittedName>
</protein>
<feature type="repeat" description="TPR" evidence="3">
    <location>
        <begin position="207"/>
        <end position="240"/>
    </location>
</feature>
<keyword evidence="5" id="KW-1185">Reference proteome</keyword>
<dbReference type="PANTHER" id="PTHR44858">
    <property type="entry name" value="TETRATRICOPEPTIDE REPEAT PROTEIN 6"/>
    <property type="match status" value="1"/>
</dbReference>
<dbReference type="Proteomes" id="UP000219215">
    <property type="component" value="Chromosome DPRO"/>
</dbReference>
<dbReference type="SUPFAM" id="SSF48452">
    <property type="entry name" value="TPR-like"/>
    <property type="match status" value="1"/>
</dbReference>
<dbReference type="GO" id="GO:0046813">
    <property type="term" value="P:receptor-mediated virion attachment to host cell"/>
    <property type="evidence" value="ECO:0007669"/>
    <property type="project" value="TreeGrafter"/>
</dbReference>
<evidence type="ECO:0000256" key="3">
    <source>
        <dbReference type="PROSITE-ProRule" id="PRU00339"/>
    </source>
</evidence>
<name>A0A2C8FAR1_9BACT</name>
<reference evidence="5" key="1">
    <citation type="submission" date="2017-09" db="EMBL/GenBank/DDBJ databases">
        <authorList>
            <person name="Regsiter A."/>
            <person name="William W."/>
        </authorList>
    </citation>
    <scope>NUCLEOTIDE SEQUENCE [LARGE SCALE GENOMIC DNA]</scope>
    <source>
        <strain evidence="5">500-1</strain>
    </source>
</reference>
<evidence type="ECO:0000313" key="5">
    <source>
        <dbReference type="Proteomes" id="UP000219215"/>
    </source>
</evidence>
<dbReference type="InterPro" id="IPR050498">
    <property type="entry name" value="Ycf3"/>
</dbReference>
<keyword evidence="2 3" id="KW-0802">TPR repeat</keyword>
<dbReference type="AlphaFoldDB" id="A0A2C8FAR1"/>
<organism evidence="4 5">
    <name type="scientific">Pseudodesulfovibrio profundus</name>
    <dbReference type="NCBI Taxonomy" id="57320"/>
    <lineage>
        <taxon>Bacteria</taxon>
        <taxon>Pseudomonadati</taxon>
        <taxon>Thermodesulfobacteriota</taxon>
        <taxon>Desulfovibrionia</taxon>
        <taxon>Desulfovibrionales</taxon>
        <taxon>Desulfovibrionaceae</taxon>
    </lineage>
</organism>
<dbReference type="PROSITE" id="PS50005">
    <property type="entry name" value="TPR"/>
    <property type="match status" value="1"/>
</dbReference>
<dbReference type="InterPro" id="IPR011990">
    <property type="entry name" value="TPR-like_helical_dom_sf"/>
</dbReference>
<keyword evidence="1" id="KW-0677">Repeat</keyword>
<dbReference type="InterPro" id="IPR019734">
    <property type="entry name" value="TPR_rpt"/>
</dbReference>
<dbReference type="Pfam" id="PF13432">
    <property type="entry name" value="TPR_16"/>
    <property type="match status" value="1"/>
</dbReference>
<proteinExistence type="predicted"/>
<evidence type="ECO:0000313" key="4">
    <source>
        <dbReference type="EMBL" id="SOB59524.1"/>
    </source>
</evidence>
<dbReference type="KEGG" id="pprf:DPRO_2615"/>